<feature type="transmembrane region" description="Helical" evidence="7">
    <location>
        <begin position="172"/>
        <end position="195"/>
    </location>
</feature>
<keyword evidence="3 7" id="KW-0812">Transmembrane</keyword>
<evidence type="ECO:0000256" key="2">
    <source>
        <dbReference type="ARBA" id="ARBA00022448"/>
    </source>
</evidence>
<evidence type="ECO:0000256" key="3">
    <source>
        <dbReference type="ARBA" id="ARBA00022692"/>
    </source>
</evidence>
<name>A0AAP0NMH1_9MAGN</name>
<feature type="transmembrane region" description="Helical" evidence="7">
    <location>
        <begin position="283"/>
        <end position="301"/>
    </location>
</feature>
<feature type="transmembrane region" description="Helical" evidence="7">
    <location>
        <begin position="113"/>
        <end position="137"/>
    </location>
</feature>
<dbReference type="EMBL" id="JBBNAG010000008">
    <property type="protein sequence ID" value="KAK9112957.1"/>
    <property type="molecule type" value="Genomic_DNA"/>
</dbReference>
<feature type="transmembrane region" description="Helical" evidence="7">
    <location>
        <begin position="332"/>
        <end position="353"/>
    </location>
</feature>
<feature type="transmembrane region" description="Helical" evidence="7">
    <location>
        <begin position="373"/>
        <end position="397"/>
    </location>
</feature>
<evidence type="ECO:0000313" key="9">
    <source>
        <dbReference type="EMBL" id="KAK9112957.1"/>
    </source>
</evidence>
<dbReference type="Proteomes" id="UP001419268">
    <property type="component" value="Unassembled WGS sequence"/>
</dbReference>
<feature type="transmembrane region" description="Helical" evidence="7">
    <location>
        <begin position="418"/>
        <end position="439"/>
    </location>
</feature>
<keyword evidence="2" id="KW-0813">Transport</keyword>
<evidence type="ECO:0000256" key="1">
    <source>
        <dbReference type="ARBA" id="ARBA00004370"/>
    </source>
</evidence>
<feature type="transmembrane region" description="Helical" evidence="7">
    <location>
        <begin position="479"/>
        <end position="504"/>
    </location>
</feature>
<feature type="transmembrane region" description="Helical" evidence="7">
    <location>
        <begin position="242"/>
        <end position="263"/>
    </location>
</feature>
<dbReference type="GO" id="GO:0006865">
    <property type="term" value="P:amino acid transport"/>
    <property type="evidence" value="ECO:0007669"/>
    <property type="project" value="UniProtKB-KW"/>
</dbReference>
<feature type="domain" description="Amino acid transporter transmembrane" evidence="8">
    <location>
        <begin position="93"/>
        <end position="504"/>
    </location>
</feature>
<evidence type="ECO:0000256" key="4">
    <source>
        <dbReference type="ARBA" id="ARBA00022970"/>
    </source>
</evidence>
<evidence type="ECO:0000259" key="8">
    <source>
        <dbReference type="Pfam" id="PF01490"/>
    </source>
</evidence>
<organism evidence="9 10">
    <name type="scientific">Stephania cephalantha</name>
    <dbReference type="NCBI Taxonomy" id="152367"/>
    <lineage>
        <taxon>Eukaryota</taxon>
        <taxon>Viridiplantae</taxon>
        <taxon>Streptophyta</taxon>
        <taxon>Embryophyta</taxon>
        <taxon>Tracheophyta</taxon>
        <taxon>Spermatophyta</taxon>
        <taxon>Magnoliopsida</taxon>
        <taxon>Ranunculales</taxon>
        <taxon>Menispermaceae</taxon>
        <taxon>Menispermoideae</taxon>
        <taxon>Cissampelideae</taxon>
        <taxon>Stephania</taxon>
    </lineage>
</organism>
<dbReference type="GO" id="GO:0016020">
    <property type="term" value="C:membrane"/>
    <property type="evidence" value="ECO:0007669"/>
    <property type="project" value="UniProtKB-SubCell"/>
</dbReference>
<comment type="caution">
    <text evidence="9">The sequence shown here is derived from an EMBL/GenBank/DDBJ whole genome shotgun (WGS) entry which is preliminary data.</text>
</comment>
<gene>
    <name evidence="9" type="ORF">Scep_020476</name>
</gene>
<proteinExistence type="predicted"/>
<keyword evidence="4" id="KW-0029">Amino-acid transport</keyword>
<sequence length="516" mass="57106">MYNMDERPETELVSIPVTPRMSTPERSPRIVVAASKSTTTCTPTSLISPRFLSPIGTPMKRVLINMKGYLEEVGHLTKLNPQDAWLPITESRNGNAYYAAFHNLNAGIGFQALLLPVSFAFLGWSWGIISLTIAYFWQLYTLWILVQLHEAVPGKRYNRYVELAQAAFGERLGVWLALFPTVYLSAGTGTALILMGGETMKLFFQIVCGPICTSNPLSTVEWYLVFTSLCIVLSQLPNLNSIAGLSLIGAITAITYCTMVWLLSVSQTRPPTISYHLLPTPSFTASVFSVMNALGIIAFAFRGHNLALEIQATMPSTFKHPAHVPMWRGAKVAYILIAACLFPIAIGGFWAYGNQMPAGGMLNALYGFHRNDISRGLLGTTFLLVVINCLSSFQIYSMPVFDSFEAGYTSRTNRPCSIWVRCGFRVLCGFISFFIGVALPFLSSLAGLLGGLTLPVTFAYPCFMWVLIRKPPKYSFNWYFNWILGWLGVAFSVAFSIGGIWSMVTNGLKLKFFKPS</sequence>
<protein>
    <recommendedName>
        <fullName evidence="8">Amino acid transporter transmembrane domain-containing protein</fullName>
    </recommendedName>
</protein>
<evidence type="ECO:0000256" key="7">
    <source>
        <dbReference type="SAM" id="Phobius"/>
    </source>
</evidence>
<dbReference type="PANTHER" id="PTHR48017">
    <property type="entry name" value="OS05G0424000 PROTEIN-RELATED"/>
    <property type="match status" value="1"/>
</dbReference>
<dbReference type="AlphaFoldDB" id="A0AAP0NMH1"/>
<evidence type="ECO:0000313" key="10">
    <source>
        <dbReference type="Proteomes" id="UP001419268"/>
    </source>
</evidence>
<dbReference type="Pfam" id="PF01490">
    <property type="entry name" value="Aa_trans"/>
    <property type="match status" value="1"/>
</dbReference>
<keyword evidence="5 7" id="KW-1133">Transmembrane helix</keyword>
<accession>A0AAP0NMH1</accession>
<evidence type="ECO:0000256" key="5">
    <source>
        <dbReference type="ARBA" id="ARBA00022989"/>
    </source>
</evidence>
<dbReference type="InterPro" id="IPR013057">
    <property type="entry name" value="AA_transpt_TM"/>
</dbReference>
<evidence type="ECO:0000256" key="6">
    <source>
        <dbReference type="ARBA" id="ARBA00023136"/>
    </source>
</evidence>
<keyword evidence="6 7" id="KW-0472">Membrane</keyword>
<comment type="subcellular location">
    <subcellularLocation>
        <location evidence="1">Membrane</location>
    </subcellularLocation>
</comment>
<reference evidence="9 10" key="1">
    <citation type="submission" date="2024-01" db="EMBL/GenBank/DDBJ databases">
        <title>Genome assemblies of Stephania.</title>
        <authorList>
            <person name="Yang L."/>
        </authorList>
    </citation>
    <scope>NUCLEOTIDE SEQUENCE [LARGE SCALE GENOMIC DNA]</scope>
    <source>
        <strain evidence="9">JXDWG</strain>
        <tissue evidence="9">Leaf</tissue>
    </source>
</reference>
<keyword evidence="10" id="KW-1185">Reference proteome</keyword>
<feature type="transmembrane region" description="Helical" evidence="7">
    <location>
        <begin position="445"/>
        <end position="467"/>
    </location>
</feature>